<dbReference type="InterPro" id="IPR014782">
    <property type="entry name" value="Peptidase_M1_dom"/>
</dbReference>
<dbReference type="GO" id="GO:0043171">
    <property type="term" value="P:peptide catabolic process"/>
    <property type="evidence" value="ECO:0007669"/>
    <property type="project" value="TreeGrafter"/>
</dbReference>
<dbReference type="Proteomes" id="UP000046393">
    <property type="component" value="Unplaced"/>
</dbReference>
<organism evidence="10 11">
    <name type="scientific">Syphacia muris</name>
    <dbReference type="NCBI Taxonomy" id="451379"/>
    <lineage>
        <taxon>Eukaryota</taxon>
        <taxon>Metazoa</taxon>
        <taxon>Ecdysozoa</taxon>
        <taxon>Nematoda</taxon>
        <taxon>Chromadorea</taxon>
        <taxon>Rhabditida</taxon>
        <taxon>Spirurina</taxon>
        <taxon>Oxyuridomorpha</taxon>
        <taxon>Oxyuroidea</taxon>
        <taxon>Oxyuridae</taxon>
        <taxon>Syphacia</taxon>
    </lineage>
</organism>
<feature type="domain" description="Aminopeptidase N-like N-terminal" evidence="9">
    <location>
        <begin position="7"/>
        <end position="97"/>
    </location>
</feature>
<keyword evidence="3" id="KW-0645">Protease</keyword>
<dbReference type="WBParaSite" id="SMUV_0001020101-mRNA-1">
    <property type="protein sequence ID" value="SMUV_0001020101-mRNA-1"/>
    <property type="gene ID" value="SMUV_0001020101"/>
</dbReference>
<comment type="similarity">
    <text evidence="2">Belongs to the peptidase M1 family.</text>
</comment>
<name>A0A0N5AYZ8_9BILA</name>
<dbReference type="InterPro" id="IPR042097">
    <property type="entry name" value="Aminopeptidase_N-like_N_sf"/>
</dbReference>
<evidence type="ECO:0000313" key="11">
    <source>
        <dbReference type="WBParaSite" id="SMUV_0001020101-mRNA-1"/>
    </source>
</evidence>
<evidence type="ECO:0000313" key="10">
    <source>
        <dbReference type="Proteomes" id="UP000046393"/>
    </source>
</evidence>
<sequence length="547" mass="62479">MNPVNSYTGKIHSTVYGVFWRKCSNDILISTQFQPEYARSLLPSLDSPKYKSVFVLSVIHRSGTRALSNSLPSEVQQLDGHTMRTDFMPTIQLPTYLYAFAVLPQSFRMVSRITSFGVLLNVHGSPAFERLDGTAELALKCAQMAYTLFHTPLPLAKIDILIIKDTGIASGMENWGLVTLSEDYLMEADDAHAIYLISHEIVHHWIGNLITVNDWKYACLQEDMADFIALKILRALTNSDKRYDRFRLSRYLSIQLAETVSAPSRSLTLPNNITISAIGRHCYLKGVVHLETLEAIVGETRMLKTIRQLLSNHRLGNFNVADVSKYFSDISVDEMFNLEQAYDFWIRTAGFPAVLYERTKFGAKITQLLDSTFGELWPLYLNFNGTPNAAEMMTTATMNVNIPANTLLNLGFLSFYRVNYDYGMWSSIQEQLEMNPETYTVVQRAQLVGDFCYFNAKGFVPNGERLRKRFIEMVYRRPDYYDLCEWYLYWCNQLSTGISRSGSEIVRHLLVDWVASFDNSDHYKCLTGKAVKYANQFCQKVIGVDCL</sequence>
<evidence type="ECO:0000259" key="9">
    <source>
        <dbReference type="Pfam" id="PF17900"/>
    </source>
</evidence>
<dbReference type="Gene3D" id="1.10.390.10">
    <property type="entry name" value="Neutral Protease Domain 2"/>
    <property type="match status" value="1"/>
</dbReference>
<dbReference type="GO" id="GO:0008270">
    <property type="term" value="F:zinc ion binding"/>
    <property type="evidence" value="ECO:0007669"/>
    <property type="project" value="InterPro"/>
</dbReference>
<dbReference type="Gene3D" id="2.60.40.1730">
    <property type="entry name" value="tricorn interacting facor f3 domain"/>
    <property type="match status" value="1"/>
</dbReference>
<dbReference type="GO" id="GO:0006508">
    <property type="term" value="P:proteolysis"/>
    <property type="evidence" value="ECO:0007669"/>
    <property type="project" value="UniProtKB-KW"/>
</dbReference>
<evidence type="ECO:0000259" key="8">
    <source>
        <dbReference type="Pfam" id="PF01433"/>
    </source>
</evidence>
<evidence type="ECO:0000256" key="1">
    <source>
        <dbReference type="ARBA" id="ARBA00001947"/>
    </source>
</evidence>
<dbReference type="GO" id="GO:0005615">
    <property type="term" value="C:extracellular space"/>
    <property type="evidence" value="ECO:0007669"/>
    <property type="project" value="TreeGrafter"/>
</dbReference>
<dbReference type="GO" id="GO:0042277">
    <property type="term" value="F:peptide binding"/>
    <property type="evidence" value="ECO:0007669"/>
    <property type="project" value="TreeGrafter"/>
</dbReference>
<accession>A0A0N5AYZ8</accession>
<dbReference type="InterPro" id="IPR027268">
    <property type="entry name" value="Peptidase_M4/M1_CTD_sf"/>
</dbReference>
<proteinExistence type="inferred from homology"/>
<dbReference type="PANTHER" id="PTHR11533:SF257">
    <property type="entry name" value="PEPTIDASE_M1 DOMAIN-CONTAINING PROTEIN"/>
    <property type="match status" value="1"/>
</dbReference>
<keyword evidence="4" id="KW-0479">Metal-binding</keyword>
<evidence type="ECO:0000256" key="7">
    <source>
        <dbReference type="ARBA" id="ARBA00023049"/>
    </source>
</evidence>
<keyword evidence="5" id="KW-0378">Hydrolase</keyword>
<evidence type="ECO:0000256" key="5">
    <source>
        <dbReference type="ARBA" id="ARBA00022801"/>
    </source>
</evidence>
<evidence type="ECO:0000256" key="2">
    <source>
        <dbReference type="ARBA" id="ARBA00010136"/>
    </source>
</evidence>
<protein>
    <submittedName>
        <fullName evidence="11">Peptidase_M1 domain-containing protein</fullName>
    </submittedName>
</protein>
<dbReference type="InterPro" id="IPR001930">
    <property type="entry name" value="Peptidase_M1"/>
</dbReference>
<evidence type="ECO:0000256" key="6">
    <source>
        <dbReference type="ARBA" id="ARBA00022833"/>
    </source>
</evidence>
<dbReference type="InterPro" id="IPR050344">
    <property type="entry name" value="Peptidase_M1_aminopeptidases"/>
</dbReference>
<dbReference type="STRING" id="451379.A0A0N5AYZ8"/>
<evidence type="ECO:0000256" key="4">
    <source>
        <dbReference type="ARBA" id="ARBA00022723"/>
    </source>
</evidence>
<dbReference type="Pfam" id="PF01433">
    <property type="entry name" value="Peptidase_M1"/>
    <property type="match status" value="1"/>
</dbReference>
<dbReference type="Pfam" id="PF17900">
    <property type="entry name" value="Peptidase_M1_N"/>
    <property type="match status" value="1"/>
</dbReference>
<dbReference type="SUPFAM" id="SSF55486">
    <property type="entry name" value="Metalloproteases ('zincins'), catalytic domain"/>
    <property type="match status" value="1"/>
</dbReference>
<comment type="cofactor">
    <cofactor evidence="1">
        <name>Zn(2+)</name>
        <dbReference type="ChEBI" id="CHEBI:29105"/>
    </cofactor>
</comment>
<reference evidence="11" key="1">
    <citation type="submission" date="2016-04" db="UniProtKB">
        <authorList>
            <consortium name="WormBaseParasite"/>
        </authorList>
    </citation>
    <scope>IDENTIFICATION</scope>
</reference>
<dbReference type="InterPro" id="IPR045357">
    <property type="entry name" value="Aminopeptidase_N-like_N"/>
</dbReference>
<dbReference type="SUPFAM" id="SSF63737">
    <property type="entry name" value="Leukotriene A4 hydrolase N-terminal domain"/>
    <property type="match status" value="1"/>
</dbReference>
<evidence type="ECO:0000256" key="3">
    <source>
        <dbReference type="ARBA" id="ARBA00022670"/>
    </source>
</evidence>
<dbReference type="GO" id="GO:0005737">
    <property type="term" value="C:cytoplasm"/>
    <property type="evidence" value="ECO:0007669"/>
    <property type="project" value="TreeGrafter"/>
</dbReference>
<dbReference type="GO" id="GO:0016020">
    <property type="term" value="C:membrane"/>
    <property type="evidence" value="ECO:0007669"/>
    <property type="project" value="TreeGrafter"/>
</dbReference>
<keyword evidence="10" id="KW-1185">Reference proteome</keyword>
<keyword evidence="6" id="KW-0862">Zinc</keyword>
<keyword evidence="7" id="KW-0482">Metalloprotease</keyword>
<dbReference type="PANTHER" id="PTHR11533">
    <property type="entry name" value="PROTEASE M1 ZINC METALLOPROTEASE"/>
    <property type="match status" value="1"/>
</dbReference>
<dbReference type="GO" id="GO:0070006">
    <property type="term" value="F:metalloaminopeptidase activity"/>
    <property type="evidence" value="ECO:0007669"/>
    <property type="project" value="TreeGrafter"/>
</dbReference>
<feature type="domain" description="Peptidase M1 membrane alanine aminopeptidase" evidence="8">
    <location>
        <begin position="136"/>
        <end position="331"/>
    </location>
</feature>
<dbReference type="AlphaFoldDB" id="A0A0N5AYZ8"/>
<dbReference type="PRINTS" id="PR00756">
    <property type="entry name" value="ALADIPTASE"/>
</dbReference>